<keyword evidence="1" id="KW-0472">Membrane</keyword>
<dbReference type="RefSeq" id="WP_108004702.1">
    <property type="nucleotide sequence ID" value="NZ_JBHEEX010000011.1"/>
</dbReference>
<comment type="caution">
    <text evidence="3">The sequence shown here is derived from an EMBL/GenBank/DDBJ whole genome shotgun (WGS) entry which is preliminary data.</text>
</comment>
<gene>
    <name evidence="3" type="ORF">C7449_110106</name>
</gene>
<protein>
    <submittedName>
        <fullName evidence="3">Uncharacterized protein DUF3971</fullName>
    </submittedName>
</protein>
<evidence type="ECO:0000259" key="2">
    <source>
        <dbReference type="Pfam" id="PF13116"/>
    </source>
</evidence>
<evidence type="ECO:0000313" key="4">
    <source>
        <dbReference type="Proteomes" id="UP000241247"/>
    </source>
</evidence>
<feature type="transmembrane region" description="Helical" evidence="1">
    <location>
        <begin position="44"/>
        <end position="67"/>
    </location>
</feature>
<evidence type="ECO:0000313" key="3">
    <source>
        <dbReference type="EMBL" id="PTM90223.1"/>
    </source>
</evidence>
<evidence type="ECO:0000256" key="1">
    <source>
        <dbReference type="SAM" id="Phobius"/>
    </source>
</evidence>
<dbReference type="EMBL" id="PZZZ01000010">
    <property type="protein sequence ID" value="PTM90223.1"/>
    <property type="molecule type" value="Genomic_DNA"/>
</dbReference>
<feature type="domain" description="YhdP central" evidence="2">
    <location>
        <begin position="370"/>
        <end position="916"/>
    </location>
</feature>
<proteinExistence type="predicted"/>
<dbReference type="AlphaFoldDB" id="A0A2T5AU42"/>
<reference evidence="3 4" key="1">
    <citation type="submission" date="2018-04" db="EMBL/GenBank/DDBJ databases">
        <title>Genomic Encyclopedia of Type Strains, Phase IV (KMG-IV): sequencing the most valuable type-strain genomes for metagenomic binning, comparative biology and taxonomic classification.</title>
        <authorList>
            <person name="Goeker M."/>
        </authorList>
    </citation>
    <scope>NUCLEOTIDE SEQUENCE [LARGE SCALE GENOMIC DNA]</scope>
    <source>
        <strain evidence="3 4">DSM 7138</strain>
    </source>
</reference>
<dbReference type="Proteomes" id="UP000241247">
    <property type="component" value="Unassembled WGS sequence"/>
</dbReference>
<organism evidence="3 4">
    <name type="scientific">Mycoplana dimorpha</name>
    <dbReference type="NCBI Taxonomy" id="28320"/>
    <lineage>
        <taxon>Bacteria</taxon>
        <taxon>Pseudomonadati</taxon>
        <taxon>Pseudomonadota</taxon>
        <taxon>Alphaproteobacteria</taxon>
        <taxon>Hyphomicrobiales</taxon>
        <taxon>Rhizobiaceae</taxon>
        <taxon>Mycoplana</taxon>
    </lineage>
</organism>
<dbReference type="InterPro" id="IPR025263">
    <property type="entry name" value="YhdP_central"/>
</dbReference>
<name>A0A2T5AU42_MYCDI</name>
<dbReference type="Pfam" id="PF13116">
    <property type="entry name" value="YhdP"/>
    <property type="match status" value="1"/>
</dbReference>
<keyword evidence="1" id="KW-0812">Transmembrane</keyword>
<accession>A0A2T5AU42</accession>
<sequence length="1127" mass="118992">MSEIRGEKVKFGRGDIVCLHQLPSARAHEPLVLHCTERPSHLSVLLRFLVGLSAFFALVLVLVVATVESGLVDAPLNGRALTALNRAVGPNYTASVEKTVLRFSSFGGLALKAEHVKLVEKAGGQSVANAAAVSIVLDPLALLAGRVAPTRLDIDGAMFNPALMPSGPPVDFEKFRLDAVPAYQELAFERLGEIEGMIADNGLSHVRINNLALPLVGGGGRLLTLVVEHLTFARSAAGEMAIDGRYGLDGKDGSLHLVTQSNADGRVIDGRISGVPLGAFAPRRTATGGVASGLDAQADLTLSASHGPAAGSRQLELAVTSEGGTLYLDGIGAALKPSRLVLNYDYERRSLEVLPSMIQVGASKFPFTGGLIDLDRLSDQTEKGFAVDLVVRNAVSAPEDTAEAPVRFDAKAAGRLIPAKKQVLFDELGVSSPQGSLAGSLGLSFGGKSPEVNFAMVSDRVQAAAVKQLWPFWIAKKARQWVTRNIFGGTVTNGRIEVSMAADREPEPDGRLELGEGELRIAFDIADTRLNIAGTIPPLRDASGHFELNGGRVDIGITSGTSYMPSGRTVTVKGGKFLMPDVHARPLMADLDIDLAGPADALAELVTYEPIDALKKTPFTPHDLSGAAEAKVKARFGLVRDQNPPAPEWAAEIKLLGVDLKKPLAGRNIAAVEGTLSVNPTRADLKAKARIDQVPLEVTLVEPLGASAGRKRELTIGGTIGDADRARLFPGLKDLLSGPVTISVATDPDGRQKIEADLRRAVVSLPWIGWTKGAGIAATSTFTLDQQDGKTRLSGFHFSGDGFAVAGDVVLSGASLQSARFDTVRLSAQDEYALVVERGKSGYVVQAKGRSVDARPVLARLKANPSGSASQDDVPISVRAELDQVTGFNGEALGNVRLTYATNGKRITTLDLRGVTASGQAIVATMGGGNGPNTLELTSGDAGALARLANLYRHMEGGLLNMRLKAGADGSWRGPLDIRKFRLIGEDKLRSMVSTPAGGRSLNEAVRKEIDTSSMHFSRGFAFIVANQGTLRVENGVVRGEAVGATFQGAVRDASDRMELTGTFMPAYGLNRLFAELPLIGFILGNGSDRGLIGITFKLSGPFDRPGLVVNPLSIIAPGVFRNIFEF</sequence>
<keyword evidence="4" id="KW-1185">Reference proteome</keyword>
<dbReference type="OrthoDB" id="7161641at2"/>
<keyword evidence="1" id="KW-1133">Transmembrane helix</keyword>